<comment type="caution">
    <text evidence="1">The sequence shown here is derived from an EMBL/GenBank/DDBJ whole genome shotgun (WGS) entry which is preliminary data.</text>
</comment>
<dbReference type="EMBL" id="QOUW02000007">
    <property type="protein sequence ID" value="RIW17926.1"/>
    <property type="molecule type" value="Genomic_DNA"/>
</dbReference>
<gene>
    <name evidence="1" type="ORF">DS957_003935</name>
</gene>
<reference evidence="1 2" key="1">
    <citation type="submission" date="2018-08" db="EMBL/GenBank/DDBJ databases">
        <title>Vibrio harveyi strains pathogenic to white snook Centropomus viridis Lockington (1877) and potential probiotic bacteria.</title>
        <authorList>
            <person name="Soto-Rodriguez S."/>
            <person name="Gomez-Gil B."/>
            <person name="Lozano-Olvera R."/>
        </authorList>
    </citation>
    <scope>NUCLEOTIDE SEQUENCE [LARGE SCALE GENOMIC DNA]</scope>
    <source>
        <strain evidence="1 2">CAIM 1508</strain>
    </source>
</reference>
<evidence type="ECO:0000313" key="1">
    <source>
        <dbReference type="EMBL" id="RIW17926.1"/>
    </source>
</evidence>
<accession>A0A8B3DTA8</accession>
<name>A0A8B3DTA8_VIBHA</name>
<proteinExistence type="predicted"/>
<dbReference type="AlphaFoldDB" id="A0A8B3DTA8"/>
<organism evidence="1 2">
    <name type="scientific">Vibrio harveyi</name>
    <name type="common">Beneckea harveyi</name>
    <dbReference type="NCBI Taxonomy" id="669"/>
    <lineage>
        <taxon>Bacteria</taxon>
        <taxon>Pseudomonadati</taxon>
        <taxon>Pseudomonadota</taxon>
        <taxon>Gammaproteobacteria</taxon>
        <taxon>Vibrionales</taxon>
        <taxon>Vibrionaceae</taxon>
        <taxon>Vibrio</taxon>
    </lineage>
</organism>
<sequence>MRWLIFFRNKFDLSIANFLSLKKKMMLQNILVVIALAIAINKLAKENKTNLKTAIELIRSCSQLISKATRFMLSWGFVELVSNLDLILAIKSLFS</sequence>
<protein>
    <submittedName>
        <fullName evidence="1">Uncharacterized protein</fullName>
    </submittedName>
</protein>
<evidence type="ECO:0000313" key="2">
    <source>
        <dbReference type="Proteomes" id="UP000253437"/>
    </source>
</evidence>
<dbReference type="Proteomes" id="UP000253437">
    <property type="component" value="Unassembled WGS sequence"/>
</dbReference>